<gene>
    <name evidence="2" type="ORF">CTheo_2736</name>
</gene>
<name>A0A5N5QRB1_9AGAM</name>
<proteinExistence type="predicted"/>
<feature type="region of interest" description="Disordered" evidence="1">
    <location>
        <begin position="424"/>
        <end position="514"/>
    </location>
</feature>
<feature type="compositionally biased region" description="Low complexity" evidence="1">
    <location>
        <begin position="436"/>
        <end position="482"/>
    </location>
</feature>
<evidence type="ECO:0000256" key="1">
    <source>
        <dbReference type="SAM" id="MobiDB-lite"/>
    </source>
</evidence>
<organism evidence="2 3">
    <name type="scientific">Ceratobasidium theobromae</name>
    <dbReference type="NCBI Taxonomy" id="1582974"/>
    <lineage>
        <taxon>Eukaryota</taxon>
        <taxon>Fungi</taxon>
        <taxon>Dikarya</taxon>
        <taxon>Basidiomycota</taxon>
        <taxon>Agaricomycotina</taxon>
        <taxon>Agaricomycetes</taxon>
        <taxon>Cantharellales</taxon>
        <taxon>Ceratobasidiaceae</taxon>
        <taxon>Ceratobasidium</taxon>
    </lineage>
</organism>
<protein>
    <submittedName>
        <fullName evidence="2">Uncharacterized protein</fullName>
    </submittedName>
</protein>
<keyword evidence="3" id="KW-1185">Reference proteome</keyword>
<feature type="region of interest" description="Disordered" evidence="1">
    <location>
        <begin position="587"/>
        <end position="623"/>
    </location>
</feature>
<comment type="caution">
    <text evidence="2">The sequence shown here is derived from an EMBL/GenBank/DDBJ whole genome shotgun (WGS) entry which is preliminary data.</text>
</comment>
<feature type="compositionally biased region" description="Basic and acidic residues" evidence="1">
    <location>
        <begin position="600"/>
        <end position="623"/>
    </location>
</feature>
<dbReference type="AlphaFoldDB" id="A0A5N5QRB1"/>
<dbReference type="EMBL" id="SSOP01000030">
    <property type="protein sequence ID" value="KAB5593767.1"/>
    <property type="molecule type" value="Genomic_DNA"/>
</dbReference>
<accession>A0A5N5QRB1</accession>
<evidence type="ECO:0000313" key="3">
    <source>
        <dbReference type="Proteomes" id="UP000383932"/>
    </source>
</evidence>
<dbReference type="OrthoDB" id="3158970at2759"/>
<reference evidence="2 3" key="1">
    <citation type="journal article" date="2019" name="Fungal Biol. Biotechnol.">
        <title>Draft genome sequence of fastidious pathogen Ceratobasidium theobromae, which causes vascular-streak dieback in Theobroma cacao.</title>
        <authorList>
            <person name="Ali S.S."/>
            <person name="Asman A."/>
            <person name="Shao J."/>
            <person name="Firmansyah A.P."/>
            <person name="Susilo A.W."/>
            <person name="Rosmana A."/>
            <person name="McMahon P."/>
            <person name="Junaid M."/>
            <person name="Guest D."/>
            <person name="Kheng T.Y."/>
            <person name="Meinhardt L.W."/>
            <person name="Bailey B.A."/>
        </authorList>
    </citation>
    <scope>NUCLEOTIDE SEQUENCE [LARGE SCALE GENOMIC DNA]</scope>
    <source>
        <strain evidence="2 3">CT2</strain>
    </source>
</reference>
<sequence length="623" mass="69162">MDAFRRIVRSTCLVCVVSGADVVRRATFPTPAGLFGTIAACGVHRPAAFCARCLRADAPHLALAPLAANERDPDLVRNGGALCAACRRERIHAELVRGRGVVMLPWMGSGFWDVDWDDWLPWDGALRSRDAARLLRSHDIAAVVSQFVDYGDWSVREAVEEMEERVWMRWWTKASEMEGLVRATARLQRIEDRAAEPDDADDDTDDDDLLSLGDEFGLREMIFQDWARNRVLQGIWLSPHVDMATYHAAAATSPEMRTLPPRVAPRHPLGRVDRTPPALPRAFPWTVVVGVRDEPTTPPRRSYIRTPANFYLSNPPPPNRLVYHLGRAWEHALRAILAPAIANVVARIVRECDAVERFLADAPRKHALWHALRSQCLIARGEHDPCKAVARIVPDRLVDILRGPEPWLQGGGWDDVRLDWDDDHSERDSLAPSPPMSLAAPSPIDAPSPDIHASSTPSPESLTSPTTPSPEALRSPSTMRTTPSPPPSLDGKKGLESDDTPAEPQRAKKPLHPIPLIPTCTYHLGHQTKLVIDQLWREATGGLWMCRCAVCVRAMSVQGVPSVYASRSDEWTQPLAQVQSEPMQIEQVVQGKGKGVVGRKSREREEAEDGGGERKRIKCEGRV</sequence>
<dbReference type="Proteomes" id="UP000383932">
    <property type="component" value="Unassembled WGS sequence"/>
</dbReference>
<evidence type="ECO:0000313" key="2">
    <source>
        <dbReference type="EMBL" id="KAB5593767.1"/>
    </source>
</evidence>